<feature type="transmembrane region" description="Helical" evidence="1">
    <location>
        <begin position="14"/>
        <end position="37"/>
    </location>
</feature>
<keyword evidence="1" id="KW-0472">Membrane</keyword>
<feature type="transmembrane region" description="Helical" evidence="1">
    <location>
        <begin position="434"/>
        <end position="451"/>
    </location>
</feature>
<dbReference type="EMBL" id="BKZW01000002">
    <property type="protein sequence ID" value="GER90095.1"/>
    <property type="molecule type" value="Genomic_DNA"/>
</dbReference>
<feature type="transmembrane region" description="Helical" evidence="1">
    <location>
        <begin position="119"/>
        <end position="137"/>
    </location>
</feature>
<dbReference type="AlphaFoldDB" id="A0A5J4KQF7"/>
<sequence>MPGGAVKQREFKSYGLMAAVLIAFAVGIRTVLVLLQWPPTNSDEGIMAIIADDIAYHGKFPLMFYGQHYMGILEGYLGALFYHLTGGPSIVALRLGVIVLIGLFFFVMYRLTSIIYSKGMALFTLAMMSIGSIPYLSRQTLATGGSTETLLFGSLAFLIAMLLSLSYDRQASVRSKLLRMLGYACFGIVVGLGLWSDMVGLPLYAMATLLLLINCWRDILIWGGWFAGLLGGAIGLLPTIIYAATTNIPEGKNPLGILFGMAASTPMNAPPEQLSLWHKIVETFQVSLPTATSSPFCPVIEYPFMGDNTRRSLSCGIIQSSWSIGYLLLMITSITITILALKQLGRNKTESTVSEQHKLRVIFITRLCMSGAALLAIIVYINSSGPINQPGYHARYIVSLVAITPVILAPLWYAARRLRPELSWARTRLYGSRIILAAITISLIAGTYIAFTEVPGARAASSRRQHLIEQLTALHVSYLYTDYWTCYNLIVATMNTQHPIICAVIDDKLSNRHNRIKSYQKAVDTSKRPPLMCAKDLSLTTRDVYNCLPTIEALAKATNHKIGPYFVRHDLDGYVMYRAEPKT</sequence>
<evidence type="ECO:0000256" key="1">
    <source>
        <dbReference type="SAM" id="Phobius"/>
    </source>
</evidence>
<proteinExistence type="predicted"/>
<protein>
    <recommendedName>
        <fullName evidence="4">Glycosyltransferase RgtA/B/C/D-like domain-containing protein</fullName>
    </recommendedName>
</protein>
<organism evidence="2 3">
    <name type="scientific">Dictyobacter vulcani</name>
    <dbReference type="NCBI Taxonomy" id="2607529"/>
    <lineage>
        <taxon>Bacteria</taxon>
        <taxon>Bacillati</taxon>
        <taxon>Chloroflexota</taxon>
        <taxon>Ktedonobacteria</taxon>
        <taxon>Ktedonobacterales</taxon>
        <taxon>Dictyobacteraceae</taxon>
        <taxon>Dictyobacter</taxon>
    </lineage>
</organism>
<keyword evidence="3" id="KW-1185">Reference proteome</keyword>
<evidence type="ECO:0000313" key="2">
    <source>
        <dbReference type="EMBL" id="GER90095.1"/>
    </source>
</evidence>
<evidence type="ECO:0000313" key="3">
    <source>
        <dbReference type="Proteomes" id="UP000326912"/>
    </source>
</evidence>
<feature type="transmembrane region" description="Helical" evidence="1">
    <location>
        <begin position="80"/>
        <end position="107"/>
    </location>
</feature>
<feature type="transmembrane region" description="Helical" evidence="1">
    <location>
        <begin position="224"/>
        <end position="245"/>
    </location>
</feature>
<keyword evidence="1" id="KW-0812">Transmembrane</keyword>
<feature type="transmembrane region" description="Helical" evidence="1">
    <location>
        <begin position="201"/>
        <end position="217"/>
    </location>
</feature>
<evidence type="ECO:0008006" key="4">
    <source>
        <dbReference type="Google" id="ProtNLM"/>
    </source>
</evidence>
<dbReference type="Proteomes" id="UP000326912">
    <property type="component" value="Unassembled WGS sequence"/>
</dbReference>
<name>A0A5J4KQF7_9CHLR</name>
<feature type="transmembrane region" description="Helical" evidence="1">
    <location>
        <begin position="177"/>
        <end position="195"/>
    </location>
</feature>
<gene>
    <name evidence="2" type="ORF">KDW_42570</name>
</gene>
<comment type="caution">
    <text evidence="2">The sequence shown here is derived from an EMBL/GenBank/DDBJ whole genome shotgun (WGS) entry which is preliminary data.</text>
</comment>
<feature type="transmembrane region" description="Helical" evidence="1">
    <location>
        <begin position="393"/>
        <end position="413"/>
    </location>
</feature>
<reference evidence="2 3" key="1">
    <citation type="submission" date="2019-10" db="EMBL/GenBank/DDBJ databases">
        <title>Dictyobacter vulcani sp. nov., within the class Ktedonobacteria, isolated from soil of volcanic Mt. Zao.</title>
        <authorList>
            <person name="Zheng Y."/>
            <person name="Wang C.M."/>
            <person name="Sakai Y."/>
            <person name="Abe K."/>
            <person name="Yokota A."/>
            <person name="Yabe S."/>
        </authorList>
    </citation>
    <scope>NUCLEOTIDE SEQUENCE [LARGE SCALE GENOMIC DNA]</scope>
    <source>
        <strain evidence="2 3">W12</strain>
    </source>
</reference>
<dbReference type="RefSeq" id="WP_151757876.1">
    <property type="nucleotide sequence ID" value="NZ_BKZW01000002.1"/>
</dbReference>
<accession>A0A5J4KQF7</accession>
<keyword evidence="1" id="KW-1133">Transmembrane helix</keyword>
<feature type="transmembrane region" description="Helical" evidence="1">
    <location>
        <begin position="322"/>
        <end position="341"/>
    </location>
</feature>
<feature type="transmembrane region" description="Helical" evidence="1">
    <location>
        <begin position="361"/>
        <end position="381"/>
    </location>
</feature>
<feature type="transmembrane region" description="Helical" evidence="1">
    <location>
        <begin position="149"/>
        <end position="165"/>
    </location>
</feature>